<feature type="compositionally biased region" description="Basic and acidic residues" evidence="1">
    <location>
        <begin position="122"/>
        <end position="132"/>
    </location>
</feature>
<dbReference type="AlphaFoldDB" id="A0A9P9BM40"/>
<proteinExistence type="predicted"/>
<feature type="region of interest" description="Disordered" evidence="1">
    <location>
        <begin position="394"/>
        <end position="471"/>
    </location>
</feature>
<protein>
    <recommendedName>
        <fullName evidence="4">C2H2-type domain-containing protein</fullName>
    </recommendedName>
</protein>
<comment type="caution">
    <text evidence="2">The sequence shown here is derived from an EMBL/GenBank/DDBJ whole genome shotgun (WGS) entry which is preliminary data.</text>
</comment>
<feature type="compositionally biased region" description="Polar residues" evidence="1">
    <location>
        <begin position="26"/>
        <end position="46"/>
    </location>
</feature>
<gene>
    <name evidence="2" type="ORF">B0I36DRAFT_329415</name>
</gene>
<feature type="compositionally biased region" description="Acidic residues" evidence="1">
    <location>
        <begin position="438"/>
        <end position="458"/>
    </location>
</feature>
<evidence type="ECO:0000313" key="3">
    <source>
        <dbReference type="Proteomes" id="UP000756346"/>
    </source>
</evidence>
<dbReference type="EMBL" id="JAGTJQ010000008">
    <property type="protein sequence ID" value="KAH7025903.1"/>
    <property type="molecule type" value="Genomic_DNA"/>
</dbReference>
<feature type="compositionally biased region" description="Polar residues" evidence="1">
    <location>
        <begin position="412"/>
        <end position="430"/>
    </location>
</feature>
<sequence>MTETASSHVVAFGAAAHGHACGPALMSTSHESGSPGSPSAMAQSLDESSRKQSSWRRLRQAKRLRLSDLALKIQHASAPLVELPPPSQELSSCRMFEVSAFDSVSLPSDSDASERTPSARRRALDAGSRESVDESPYFHVRSASEDSCRSGFSGYQDMDRLLISAAHKRDLSSDLGMGEITLHGLAQPHSLVLRPKVYFDRQSQAHDNDTVTTASSRDSFASTSRTSWTMSPPLSPMFGNAVLEQITGANMTKFDPDCPSRPESMISDNTDYFQRHQQDDHPEAKFSERHVDADQEILASGSDEVESHVEEVGEIMAEPQAEVKTESPSDDGVASWEDITQDVDYCEEQKLDKLWDFAVEQFPGLELANSLPILRRRSYVRHFVSQIADTIPDIVMQESDSTSTEPCDGGEQKSSTPNNQGRRESNSSQRNGKRKNQDDEDEDDLDDNLGGNDGDDDGPGPHKRRTRTARTEPADTYDFMCPFRLKDPKKFNVRDHKICALKVFRCNMARKEIGINELRRHIKDEHLLEGLERDPRNQCDRCKVFFKTQSDKEGHVKTGRCEYREHPTSRDPLEGIDIATRDRLVSKKGRQGQHPLKQYHGLCQIIFGDDTEELPHGHKLVREHFELHALYDEHRPKLLSKFQTLLRLGPQGMESLSQILQDHSEGLFESCTKGVPYEVSDIAPLAGKGTPSDRAPSPDQKDSPEALLASPYSHPPQMATDSGIGMSEDGDSCESLIKCSEEMLGLDTSLSGFSGTDSVGPHSYRSSSQPSTHGGTSVSYETLQLGAANMVDPGFRDTLEHRYHVNPNFLQFTDGRPWLRVKDKDNGKTLRYPIRAPVPVQISTSSTIEPPPGPALTQADLVSSAWATDFAPDLPQLANNNNNNFDSFYSTGNGSAEFADQASQHAMYPAYPQPVHHGSHAPMDFLGSKLFPNVGAVGLHDGADLDVHNQDGYVAPSDVYTLTNNNTTVPMYHGQHTFI</sequence>
<feature type="region of interest" description="Disordered" evidence="1">
    <location>
        <begin position="750"/>
        <end position="777"/>
    </location>
</feature>
<dbReference type="PANTHER" id="PTHR38166:SF1">
    <property type="entry name" value="C2H2-TYPE DOMAIN-CONTAINING PROTEIN"/>
    <property type="match status" value="1"/>
</dbReference>
<feature type="region of interest" description="Disordered" evidence="1">
    <location>
        <begin position="21"/>
        <end position="57"/>
    </location>
</feature>
<evidence type="ECO:0008006" key="4">
    <source>
        <dbReference type="Google" id="ProtNLM"/>
    </source>
</evidence>
<dbReference type="OrthoDB" id="610608at2759"/>
<dbReference type="PANTHER" id="PTHR38166">
    <property type="entry name" value="C2H2-TYPE DOMAIN-CONTAINING PROTEIN-RELATED"/>
    <property type="match status" value="1"/>
</dbReference>
<evidence type="ECO:0000313" key="2">
    <source>
        <dbReference type="EMBL" id="KAH7025903.1"/>
    </source>
</evidence>
<keyword evidence="3" id="KW-1185">Reference proteome</keyword>
<reference evidence="2" key="1">
    <citation type="journal article" date="2021" name="Nat. Commun.">
        <title>Genetic determinants of endophytism in the Arabidopsis root mycobiome.</title>
        <authorList>
            <person name="Mesny F."/>
            <person name="Miyauchi S."/>
            <person name="Thiergart T."/>
            <person name="Pickel B."/>
            <person name="Atanasova L."/>
            <person name="Karlsson M."/>
            <person name="Huettel B."/>
            <person name="Barry K.W."/>
            <person name="Haridas S."/>
            <person name="Chen C."/>
            <person name="Bauer D."/>
            <person name="Andreopoulos W."/>
            <person name="Pangilinan J."/>
            <person name="LaButti K."/>
            <person name="Riley R."/>
            <person name="Lipzen A."/>
            <person name="Clum A."/>
            <person name="Drula E."/>
            <person name="Henrissat B."/>
            <person name="Kohler A."/>
            <person name="Grigoriev I.V."/>
            <person name="Martin F.M."/>
            <person name="Hacquard S."/>
        </authorList>
    </citation>
    <scope>NUCLEOTIDE SEQUENCE</scope>
    <source>
        <strain evidence="2">MPI-CAGE-CH-0230</strain>
    </source>
</reference>
<dbReference type="Proteomes" id="UP000756346">
    <property type="component" value="Unassembled WGS sequence"/>
</dbReference>
<feature type="region of interest" description="Disordered" evidence="1">
    <location>
        <begin position="682"/>
        <end position="732"/>
    </location>
</feature>
<dbReference type="RefSeq" id="XP_046009120.1">
    <property type="nucleotide sequence ID" value="XM_046154713.1"/>
</dbReference>
<evidence type="ECO:0000256" key="1">
    <source>
        <dbReference type="SAM" id="MobiDB-lite"/>
    </source>
</evidence>
<organism evidence="2 3">
    <name type="scientific">Microdochium trichocladiopsis</name>
    <dbReference type="NCBI Taxonomy" id="1682393"/>
    <lineage>
        <taxon>Eukaryota</taxon>
        <taxon>Fungi</taxon>
        <taxon>Dikarya</taxon>
        <taxon>Ascomycota</taxon>
        <taxon>Pezizomycotina</taxon>
        <taxon>Sordariomycetes</taxon>
        <taxon>Xylariomycetidae</taxon>
        <taxon>Xylariales</taxon>
        <taxon>Microdochiaceae</taxon>
        <taxon>Microdochium</taxon>
    </lineage>
</organism>
<feature type="region of interest" description="Disordered" evidence="1">
    <location>
        <begin position="105"/>
        <end position="140"/>
    </location>
</feature>
<dbReference type="GeneID" id="70184259"/>
<accession>A0A9P9BM40</accession>
<feature type="compositionally biased region" description="Polar residues" evidence="1">
    <location>
        <begin position="764"/>
        <end position="777"/>
    </location>
</feature>
<name>A0A9P9BM40_9PEZI</name>